<evidence type="ECO:0000256" key="2">
    <source>
        <dbReference type="ARBA" id="ARBA00022801"/>
    </source>
</evidence>
<feature type="signal peptide" evidence="3">
    <location>
        <begin position="1"/>
        <end position="24"/>
    </location>
</feature>
<keyword evidence="3" id="KW-0732">Signal</keyword>
<dbReference type="PATRIC" id="fig|470.1314.peg.3635"/>
<reference evidence="6 8" key="4">
    <citation type="submission" date="2019-11" db="EMBL/GenBank/DDBJ databases">
        <title>Multidrug-resistant Acinetobacter baumannii moving toward extensively drug-resistant over fifteen years in South of Brazil.</title>
        <authorList>
            <person name="Fedrigo N.H."/>
            <person name="Cerdeira L."/>
            <person name="Fuga B."/>
            <person name="Marini P.V.B."/>
            <person name="Shinohara D.R."/>
            <person name="Carrara-Marroni F.E."/>
            <person name="Lincopan N."/>
            <person name="Tognim M.C.B."/>
        </authorList>
    </citation>
    <scope>NUCLEOTIDE SEQUENCE [LARGE SCALE GENOMIC DNA]</scope>
    <source>
        <strain evidence="6 8">Ac576</strain>
    </source>
</reference>
<dbReference type="Pfam" id="PF00756">
    <property type="entry name" value="Esterase"/>
    <property type="match status" value="1"/>
</dbReference>
<dbReference type="PANTHER" id="PTHR40841:SF2">
    <property type="entry name" value="SIDEROPHORE-DEGRADING ESTERASE (EUROFUNG)"/>
    <property type="match status" value="1"/>
</dbReference>
<organism evidence="4 7">
    <name type="scientific">Acinetobacter baumannii</name>
    <dbReference type="NCBI Taxonomy" id="470"/>
    <lineage>
        <taxon>Bacteria</taxon>
        <taxon>Pseudomonadati</taxon>
        <taxon>Pseudomonadota</taxon>
        <taxon>Gammaproteobacteria</taxon>
        <taxon>Moraxellales</taxon>
        <taxon>Moraxellaceae</taxon>
        <taxon>Acinetobacter</taxon>
        <taxon>Acinetobacter calcoaceticus/baumannii complex</taxon>
    </lineage>
</organism>
<evidence type="ECO:0000313" key="6">
    <source>
        <dbReference type="EMBL" id="MVM92523.1"/>
    </source>
</evidence>
<dbReference type="InterPro" id="IPR000801">
    <property type="entry name" value="Esterase-like"/>
</dbReference>
<dbReference type="OrthoDB" id="9784036at2"/>
<dbReference type="InterPro" id="IPR029058">
    <property type="entry name" value="AB_hydrolase_fold"/>
</dbReference>
<dbReference type="Proteomes" id="UP000439424">
    <property type="component" value="Unassembled WGS sequence"/>
</dbReference>
<dbReference type="EMBL" id="CP008706">
    <property type="protein sequence ID" value="AKA31109.1"/>
    <property type="molecule type" value="Genomic_DNA"/>
</dbReference>
<protein>
    <submittedName>
        <fullName evidence="4 5">Alpha/beta hydrolase</fullName>
    </submittedName>
</protein>
<dbReference type="SUPFAM" id="SSF53474">
    <property type="entry name" value="alpha/beta-Hydrolases"/>
    <property type="match status" value="1"/>
</dbReference>
<name>A0A0D5YGN7_ACIBA</name>
<dbReference type="Gene3D" id="3.40.50.1820">
    <property type="entry name" value="alpha/beta hydrolase"/>
    <property type="match status" value="1"/>
</dbReference>
<gene>
    <name evidence="4" type="ORF">ABUW_1364</name>
    <name evidence="5" type="ORF">F2P40_02265</name>
    <name evidence="6" type="ORF">GNY86_13410</name>
</gene>
<dbReference type="AlphaFoldDB" id="A0A0D5YGN7"/>
<evidence type="ECO:0000313" key="7">
    <source>
        <dbReference type="Proteomes" id="UP000032746"/>
    </source>
</evidence>
<evidence type="ECO:0000256" key="1">
    <source>
        <dbReference type="ARBA" id="ARBA00005622"/>
    </source>
</evidence>
<feature type="chain" id="PRO_5014222943" evidence="3">
    <location>
        <begin position="25"/>
        <end position="314"/>
    </location>
</feature>
<reference evidence="4 7" key="1">
    <citation type="journal article" date="2015" name="J. Bacteriol.">
        <title>Resources for Genetic and Genomic Analysis of Emerging Pathogen Acinetobacter baumannii.</title>
        <authorList>
            <person name="Gallagher L.A."/>
            <person name="Ramage E."/>
            <person name="Weiss E.J."/>
            <person name="Radey M."/>
            <person name="Hayden H.S."/>
            <person name="Held K.G."/>
            <person name="Huse H.K."/>
            <person name="Zurawski D.V."/>
            <person name="Brittnacher M.J."/>
            <person name="Manoil C."/>
        </authorList>
    </citation>
    <scope>NUCLEOTIDE SEQUENCE [LARGE SCALE GENOMIC DNA]</scope>
    <source>
        <strain evidence="4 7">AB5075-UW</strain>
    </source>
</reference>
<dbReference type="Proteomes" id="UP000461234">
    <property type="component" value="Unassembled WGS sequence"/>
</dbReference>
<evidence type="ECO:0000256" key="3">
    <source>
        <dbReference type="SAM" id="SignalP"/>
    </source>
</evidence>
<dbReference type="RefSeq" id="WP_001985380.1">
    <property type="nucleotide sequence ID" value="NZ_AP031576.1"/>
</dbReference>
<dbReference type="InterPro" id="IPR052558">
    <property type="entry name" value="Siderophore_Hydrolase_D"/>
</dbReference>
<proteinExistence type="inferred from homology"/>
<sequence>MLKSFFFLSCNFFLGSLISSSVLAQAPIKNQSKIDFHNNQAQFQIKSKNTGHEYLIQIYKPPVAPPQHGYPVLYILDGNATFPSAMNIAQSIGAGSAKLGLDPLIIVAVGYPQQKTFDVQKRAYDYTPKPSAEFQAQGKYKYGGADQFIAFLNNELKPEIAKQFPINSQQQSLYGHSFGGLFVLYHFFQKPTAFQRYFAASPSLWFDQGMLFRELEQWQSQKQTVFPMLMTTAGTHEQGGPHTQFNQRINKDDFFKVLENKRSDQFTYWHFNNPAEQHITNLYASLPKALMFASCQNLESCKSLFDEPSQKTAK</sequence>
<keyword evidence="2 4" id="KW-0378">Hydrolase</keyword>
<reference evidence="5 9" key="3">
    <citation type="submission" date="2019-10" db="EMBL/GenBank/DDBJ databases">
        <title>Genetic environment of the oxa23 gene and comparative analysis of carbapenem resistant Acinetobacter baumannii isolates belonging to global clone 1, lineage 2 recovered in a burns hospital outbreak in 2012-2013.</title>
        <authorList>
            <person name="Douraghi M."/>
            <person name="Aris P."/>
            <person name="Kenyon J."/>
            <person name="Hamidian M."/>
        </authorList>
    </citation>
    <scope>NUCLEOTIDE SEQUENCE [LARGE SCALE GENOMIC DNA]</scope>
    <source>
        <strain evidence="5 9">ABS103</strain>
    </source>
</reference>
<dbReference type="PANTHER" id="PTHR40841">
    <property type="entry name" value="SIDEROPHORE TRIACETYLFUSARININE C ESTERASE"/>
    <property type="match status" value="1"/>
</dbReference>
<reference evidence="7" key="2">
    <citation type="submission" date="2015-03" db="EMBL/GenBank/DDBJ databases">
        <authorList>
            <person name="Gallagher L.A."/>
            <person name="Hayden H.S."/>
            <person name="Weiss E.J."/>
            <person name="Hager K.R."/>
            <person name="Ramage E."/>
            <person name="Radey M.R."/>
            <person name="Bydalek R."/>
            <person name="Manoil C."/>
            <person name="Miller S.I."/>
            <person name="Brittnacher M.J."/>
        </authorList>
    </citation>
    <scope>NUCLEOTIDE SEQUENCE [LARGE SCALE GENOMIC DNA]</scope>
    <source>
        <strain evidence="7">AB5075-UW</strain>
    </source>
</reference>
<evidence type="ECO:0000313" key="4">
    <source>
        <dbReference type="EMBL" id="AKA31109.1"/>
    </source>
</evidence>
<comment type="similarity">
    <text evidence="1">Belongs to the esterase D family.</text>
</comment>
<dbReference type="EMBL" id="WPIP01000102">
    <property type="protein sequence ID" value="MVM92523.1"/>
    <property type="molecule type" value="Genomic_DNA"/>
</dbReference>
<dbReference type="EMBL" id="WIOC01000002">
    <property type="protein sequence ID" value="MQR48162.1"/>
    <property type="molecule type" value="Genomic_DNA"/>
</dbReference>
<dbReference type="Proteomes" id="UP000032746">
    <property type="component" value="Chromosome"/>
</dbReference>
<accession>A0A0D5YGN7</accession>
<evidence type="ECO:0000313" key="5">
    <source>
        <dbReference type="EMBL" id="MQR48162.1"/>
    </source>
</evidence>
<evidence type="ECO:0000313" key="8">
    <source>
        <dbReference type="Proteomes" id="UP000439424"/>
    </source>
</evidence>
<dbReference type="GO" id="GO:0016788">
    <property type="term" value="F:hydrolase activity, acting on ester bonds"/>
    <property type="evidence" value="ECO:0007669"/>
    <property type="project" value="TreeGrafter"/>
</dbReference>
<evidence type="ECO:0000313" key="9">
    <source>
        <dbReference type="Proteomes" id="UP000461234"/>
    </source>
</evidence>